<feature type="transmembrane region" description="Helical" evidence="2">
    <location>
        <begin position="194"/>
        <end position="216"/>
    </location>
</feature>
<name>A0A158KKE0_9BURK</name>
<proteinExistence type="predicted"/>
<evidence type="ECO:0000256" key="2">
    <source>
        <dbReference type="SAM" id="Phobius"/>
    </source>
</evidence>
<keyword evidence="4" id="KW-1185">Reference proteome</keyword>
<feature type="region of interest" description="Disordered" evidence="1">
    <location>
        <begin position="46"/>
        <end position="78"/>
    </location>
</feature>
<dbReference type="AlphaFoldDB" id="A0A158KKE0"/>
<dbReference type="Proteomes" id="UP000055019">
    <property type="component" value="Unassembled WGS sequence"/>
</dbReference>
<feature type="transmembrane region" description="Helical" evidence="2">
    <location>
        <begin position="88"/>
        <end position="111"/>
    </location>
</feature>
<accession>A0A158KKE0</accession>
<feature type="transmembrane region" description="Helical" evidence="2">
    <location>
        <begin position="162"/>
        <end position="182"/>
    </location>
</feature>
<feature type="transmembrane region" description="Helical" evidence="2">
    <location>
        <begin position="123"/>
        <end position="142"/>
    </location>
</feature>
<sequence length="270" mass="28135">MAGRLLLRGMIAGVIAGLITFGFARFVGEPLVASAIAIEESVDAHDHGSGEEARSHQGAMQTHAHLHEHHHEQAASNNVVSRETQSGIGLLTALVVFGAAVGGLFSLVCAVAYGRVGGIDGTALSLLLAFAGFVCFSLVPGLKYPANPPAVGSPETIGARTAWFFIAIAVSIALVVVAVRGFGAWRIKLGATKAGILSVGLYAAFAAVLFSSMPAIDEVTENFPATLLWNFRLTAIGLQLIMWVTLGLVFSLLLHRAGLGWRPGKKGLAS</sequence>
<dbReference type="OrthoDB" id="6851830at2"/>
<feature type="compositionally biased region" description="Basic and acidic residues" evidence="1">
    <location>
        <begin position="46"/>
        <end position="55"/>
    </location>
</feature>
<evidence type="ECO:0000256" key="1">
    <source>
        <dbReference type="SAM" id="MobiDB-lite"/>
    </source>
</evidence>
<dbReference type="RefSeq" id="WP_061150169.1">
    <property type="nucleotide sequence ID" value="NZ_FCOM02000036.1"/>
</dbReference>
<protein>
    <submittedName>
        <fullName evidence="3">Membrane protein</fullName>
    </submittedName>
</protein>
<reference evidence="3" key="1">
    <citation type="submission" date="2016-01" db="EMBL/GenBank/DDBJ databases">
        <authorList>
            <person name="Peeters C."/>
        </authorList>
    </citation>
    <scope>NUCLEOTIDE SEQUENCE [LARGE SCALE GENOMIC DNA]</scope>
    <source>
        <strain evidence="3">LMG 29317</strain>
    </source>
</reference>
<keyword evidence="2" id="KW-1133">Transmembrane helix</keyword>
<gene>
    <name evidence="3" type="ORF">AWB74_05899</name>
</gene>
<feature type="transmembrane region" description="Helical" evidence="2">
    <location>
        <begin position="236"/>
        <end position="255"/>
    </location>
</feature>
<dbReference type="Pfam" id="PF09490">
    <property type="entry name" value="CbtA"/>
    <property type="match status" value="1"/>
</dbReference>
<comment type="caution">
    <text evidence="3">The sequence shown here is derived from an EMBL/GenBank/DDBJ whole genome shotgun (WGS) entry which is preliminary data.</text>
</comment>
<dbReference type="EMBL" id="FCOM02000036">
    <property type="protein sequence ID" value="SAL81229.1"/>
    <property type="molecule type" value="Genomic_DNA"/>
</dbReference>
<feature type="transmembrane region" description="Helical" evidence="2">
    <location>
        <begin position="5"/>
        <end position="24"/>
    </location>
</feature>
<organism evidence="3 4">
    <name type="scientific">Caballeronia arvi</name>
    <dbReference type="NCBI Taxonomy" id="1777135"/>
    <lineage>
        <taxon>Bacteria</taxon>
        <taxon>Pseudomonadati</taxon>
        <taxon>Pseudomonadota</taxon>
        <taxon>Betaproteobacteria</taxon>
        <taxon>Burkholderiales</taxon>
        <taxon>Burkholderiaceae</taxon>
        <taxon>Caballeronia</taxon>
    </lineage>
</organism>
<keyword evidence="2" id="KW-0812">Transmembrane</keyword>
<keyword evidence="2" id="KW-0472">Membrane</keyword>
<evidence type="ECO:0000313" key="4">
    <source>
        <dbReference type="Proteomes" id="UP000055019"/>
    </source>
</evidence>
<evidence type="ECO:0000313" key="3">
    <source>
        <dbReference type="EMBL" id="SAL81229.1"/>
    </source>
</evidence>
<dbReference type="InterPro" id="IPR012666">
    <property type="entry name" value="CbtA_put"/>
</dbReference>